<dbReference type="OrthoDB" id="9800643at2"/>
<comment type="similarity">
    <text evidence="4">Belongs to the protein N5-glutamine methyltransferase family. PrmB subfamily.</text>
</comment>
<gene>
    <name evidence="4" type="primary">prmB</name>
    <name evidence="6" type="ORF">SAMN05216262_101389</name>
</gene>
<evidence type="ECO:0000313" key="6">
    <source>
        <dbReference type="EMBL" id="SEK45012.1"/>
    </source>
</evidence>
<dbReference type="Gene3D" id="1.10.8.10">
    <property type="entry name" value="DNA helicase RuvA subunit, C-terminal domain"/>
    <property type="match status" value="1"/>
</dbReference>
<dbReference type="NCBIfam" id="TIGR00536">
    <property type="entry name" value="hemK_fam"/>
    <property type="match status" value="1"/>
</dbReference>
<reference evidence="7" key="1">
    <citation type="submission" date="2016-10" db="EMBL/GenBank/DDBJ databases">
        <authorList>
            <person name="Varghese N."/>
            <person name="Submissions S."/>
        </authorList>
    </citation>
    <scope>NUCLEOTIDE SEQUENCE [LARGE SCALE GENOMIC DNA]</scope>
    <source>
        <strain evidence="7">CGMCC 1.9127</strain>
    </source>
</reference>
<keyword evidence="6" id="KW-0687">Ribonucleoprotein</keyword>
<protein>
    <recommendedName>
        <fullName evidence="4">Ribosomal protein uL3 glutamine methyltransferase</fullName>
        <shortName evidence="4">uL3 MTase</shortName>
        <ecNumber evidence="4">2.1.1.298</ecNumber>
    </recommendedName>
    <alternativeName>
        <fullName evidence="4">N5-glutamine methyltransferase PrmB</fullName>
    </alternativeName>
</protein>
<dbReference type="PROSITE" id="PS00092">
    <property type="entry name" value="N6_MTASE"/>
    <property type="match status" value="1"/>
</dbReference>
<dbReference type="GO" id="GO:0003676">
    <property type="term" value="F:nucleic acid binding"/>
    <property type="evidence" value="ECO:0007669"/>
    <property type="project" value="InterPro"/>
</dbReference>
<dbReference type="InterPro" id="IPR002052">
    <property type="entry name" value="DNA_methylase_N6_adenine_CS"/>
</dbReference>
<organism evidence="6 7">
    <name type="scientific">Colwellia chukchiensis</name>
    <dbReference type="NCBI Taxonomy" id="641665"/>
    <lineage>
        <taxon>Bacteria</taxon>
        <taxon>Pseudomonadati</taxon>
        <taxon>Pseudomonadota</taxon>
        <taxon>Gammaproteobacteria</taxon>
        <taxon>Alteromonadales</taxon>
        <taxon>Colwelliaceae</taxon>
        <taxon>Colwellia</taxon>
    </lineage>
</organism>
<dbReference type="InterPro" id="IPR004556">
    <property type="entry name" value="HemK-like"/>
</dbReference>
<dbReference type="EMBL" id="FOBI01000001">
    <property type="protein sequence ID" value="SEK45012.1"/>
    <property type="molecule type" value="Genomic_DNA"/>
</dbReference>
<dbReference type="SUPFAM" id="SSF53335">
    <property type="entry name" value="S-adenosyl-L-methionine-dependent methyltransferases"/>
    <property type="match status" value="1"/>
</dbReference>
<proteinExistence type="inferred from homology"/>
<keyword evidence="2 4" id="KW-0808">Transferase</keyword>
<name>A0A1H7H6U0_9GAMM</name>
<evidence type="ECO:0000256" key="1">
    <source>
        <dbReference type="ARBA" id="ARBA00022603"/>
    </source>
</evidence>
<keyword evidence="3 4" id="KW-0949">S-adenosyl-L-methionine</keyword>
<dbReference type="PANTHER" id="PTHR47806">
    <property type="entry name" value="50S RIBOSOMAL PROTEIN L3 GLUTAMINE METHYLTRANSFERASE"/>
    <property type="match status" value="1"/>
</dbReference>
<dbReference type="RefSeq" id="WP_085282563.1">
    <property type="nucleotide sequence ID" value="NZ_FOBI01000001.1"/>
</dbReference>
<dbReference type="PIRSF" id="PIRSF037167">
    <property type="entry name" value="Mtase_YfcB_prd"/>
    <property type="match status" value="1"/>
</dbReference>
<comment type="function">
    <text evidence="4">Methylates ribosomal protein uL3 on a specific glutamine residue.</text>
</comment>
<dbReference type="FunFam" id="3.40.50.150:FF:000042">
    <property type="entry name" value="50S ribosomal protein L3 glutamine methyltransferase"/>
    <property type="match status" value="1"/>
</dbReference>
<dbReference type="Proteomes" id="UP000199297">
    <property type="component" value="Unassembled WGS sequence"/>
</dbReference>
<dbReference type="PANTHER" id="PTHR47806:SF1">
    <property type="entry name" value="RIBOSOMAL PROTEIN UL3 GLUTAMINE METHYLTRANSFERASE"/>
    <property type="match status" value="1"/>
</dbReference>
<evidence type="ECO:0000259" key="5">
    <source>
        <dbReference type="Pfam" id="PF05175"/>
    </source>
</evidence>
<keyword evidence="7" id="KW-1185">Reference proteome</keyword>
<dbReference type="Gene3D" id="3.40.50.150">
    <property type="entry name" value="Vaccinia Virus protein VP39"/>
    <property type="match status" value="1"/>
</dbReference>
<dbReference type="STRING" id="641665.GCA_002104455_00316"/>
<dbReference type="CDD" id="cd02440">
    <property type="entry name" value="AdoMet_MTases"/>
    <property type="match status" value="1"/>
</dbReference>
<dbReference type="GO" id="GO:0005829">
    <property type="term" value="C:cytosol"/>
    <property type="evidence" value="ECO:0007669"/>
    <property type="project" value="TreeGrafter"/>
</dbReference>
<dbReference type="GO" id="GO:0036009">
    <property type="term" value="F:protein-glutamine N-methyltransferase activity"/>
    <property type="evidence" value="ECO:0007669"/>
    <property type="project" value="UniProtKB-UniRule"/>
</dbReference>
<dbReference type="InterPro" id="IPR029063">
    <property type="entry name" value="SAM-dependent_MTases_sf"/>
</dbReference>
<evidence type="ECO:0000256" key="3">
    <source>
        <dbReference type="ARBA" id="ARBA00022691"/>
    </source>
</evidence>
<dbReference type="NCBIfam" id="TIGR03533">
    <property type="entry name" value="L3_gln_methyl"/>
    <property type="match status" value="1"/>
</dbReference>
<dbReference type="GO" id="GO:0032259">
    <property type="term" value="P:methylation"/>
    <property type="evidence" value="ECO:0007669"/>
    <property type="project" value="UniProtKB-KW"/>
</dbReference>
<evidence type="ECO:0000313" key="7">
    <source>
        <dbReference type="Proteomes" id="UP000199297"/>
    </source>
</evidence>
<dbReference type="GO" id="GO:0005840">
    <property type="term" value="C:ribosome"/>
    <property type="evidence" value="ECO:0007669"/>
    <property type="project" value="UniProtKB-KW"/>
</dbReference>
<sequence length="316" mass="34835">MNENKPEQSAAIIDFSEVSEQLHTVADYVRFGASQFNQAELYFGHGISDAWHEALTLVMHQLALPQTMVAELMQCRLTSSERLAILHLFQRRINEGIPAAYLTNQAMFCGLPFYVDERVLVPRSPIGELIDKRFDGLITNTPKRILDLCTGSGCIAIACAVAFPDAEVDAVDLSIDALNVAQINIEGHDLSAQVIPIQSDVFSGVAGQRYDLIVTNPPYVDQEDVDALPQEYLHEPEMGLGSGVDGLDIVRQILAQAADHLNDDGVLICEVGNSQVHLSAAFANVPFQWLTFEYGGHGVFRLTKAQLVKHQQDFMQ</sequence>
<dbReference type="InterPro" id="IPR017127">
    <property type="entry name" value="Ribosome_uL3_MTase"/>
</dbReference>
<dbReference type="AlphaFoldDB" id="A0A1H7H6U0"/>
<dbReference type="Pfam" id="PF05175">
    <property type="entry name" value="MTS"/>
    <property type="match status" value="1"/>
</dbReference>
<dbReference type="InterPro" id="IPR007848">
    <property type="entry name" value="Small_mtfrase_dom"/>
</dbReference>
<dbReference type="HAMAP" id="MF_02125">
    <property type="entry name" value="L3_methyltr_PrmB"/>
    <property type="match status" value="1"/>
</dbReference>
<evidence type="ECO:0000256" key="4">
    <source>
        <dbReference type="HAMAP-Rule" id="MF_02125"/>
    </source>
</evidence>
<accession>A0A1H7H6U0</accession>
<comment type="catalytic activity">
    <reaction evidence="4">
        <text>L-glutaminyl-[ribosomal protein uL3] + S-adenosyl-L-methionine = N(5)-methyl-L-glutaminyl-[ribosomal protein uL3] + S-adenosyl-L-homocysteine + H(+)</text>
        <dbReference type="Rhea" id="RHEA:45020"/>
        <dbReference type="Rhea" id="RHEA-COMP:11063"/>
        <dbReference type="Rhea" id="RHEA-COMP:11064"/>
        <dbReference type="ChEBI" id="CHEBI:15378"/>
        <dbReference type="ChEBI" id="CHEBI:30011"/>
        <dbReference type="ChEBI" id="CHEBI:57856"/>
        <dbReference type="ChEBI" id="CHEBI:59789"/>
        <dbReference type="ChEBI" id="CHEBI:61891"/>
        <dbReference type="EC" id="2.1.1.298"/>
    </reaction>
</comment>
<keyword evidence="1 4" id="KW-0489">Methyltransferase</keyword>
<dbReference type="EC" id="2.1.1.298" evidence="4"/>
<evidence type="ECO:0000256" key="2">
    <source>
        <dbReference type="ARBA" id="ARBA00022679"/>
    </source>
</evidence>
<feature type="domain" description="Methyltransferase small" evidence="5">
    <location>
        <begin position="139"/>
        <end position="226"/>
    </location>
</feature>
<keyword evidence="6" id="KW-0689">Ribosomal protein</keyword>